<accession>A0A0E9NQC3</accession>
<dbReference type="PROSITE" id="PS50250">
    <property type="entry name" value="PCI"/>
    <property type="match status" value="1"/>
</dbReference>
<sequence length="411" mass="46540">MWRAAGGADSHGWAPREIYQLNPSTTMDIDFDASAFLEQQRDAAPAELQPVFFQLEDLYDRKLWHQLTDALIILFNNPQSAPLRMPLFREFVGSFQGKINQLKLVSLGLSAASQCQEYSEALQFLSDITEKVDTPSTQDAFVYATVETARMKLLLGQLDESRESMDKAGKILDSFDSVENMIHAAYYRVNADYYKAKAEYAAYYKNALLFLACVNVEKDLTIAEAQERAYDLSISALLGETIYNFGELLLHHVLNSLNGTEHEWLKEVLFALNSGDIARFEGLQGHLAKQPLLQASLPFLRQKICLTALIEAVFKRPPHDRALAFSTIAAETRLVHDEVEHLVMKALSLNLLKGNIDQVDQVVRVTWVQPRVLDMNQVEGMRQRLVDWASQVKTLEGFVHKTGEDLEVWVQ</sequence>
<dbReference type="PANTHER" id="PTHR10539:SF0">
    <property type="entry name" value="26S PROTEASOME NON-ATPASE REGULATORY SUBUNIT 13"/>
    <property type="match status" value="1"/>
</dbReference>
<dbReference type="AlphaFoldDB" id="A0A0E9NQC3"/>
<evidence type="ECO:0000313" key="4">
    <source>
        <dbReference type="EMBL" id="GAO52077.1"/>
    </source>
</evidence>
<dbReference type="Pfam" id="PF22037">
    <property type="entry name" value="PSD13_N"/>
    <property type="match status" value="1"/>
</dbReference>
<dbReference type="InterPro" id="IPR040798">
    <property type="entry name" value="Rpn9_C"/>
</dbReference>
<organism evidence="4 5">
    <name type="scientific">Saitoella complicata (strain BCRC 22490 / CBS 7301 / JCM 7358 / NBRC 10748 / NRRL Y-17804)</name>
    <dbReference type="NCBI Taxonomy" id="698492"/>
    <lineage>
        <taxon>Eukaryota</taxon>
        <taxon>Fungi</taxon>
        <taxon>Dikarya</taxon>
        <taxon>Ascomycota</taxon>
        <taxon>Taphrinomycotina</taxon>
        <taxon>Taphrinomycotina incertae sedis</taxon>
        <taxon>Saitoella</taxon>
    </lineage>
</organism>
<evidence type="ECO:0000256" key="1">
    <source>
        <dbReference type="ARBA" id="ARBA00006207"/>
    </source>
</evidence>
<reference evidence="4 5" key="3">
    <citation type="journal article" date="2015" name="Genome Announc.">
        <title>Draft Genome Sequence of the Archiascomycetous Yeast Saitoella complicata.</title>
        <authorList>
            <person name="Yamauchi K."/>
            <person name="Kondo S."/>
            <person name="Hamamoto M."/>
            <person name="Takahashi Y."/>
            <person name="Ogura Y."/>
            <person name="Hayashi T."/>
            <person name="Nishida H."/>
        </authorList>
    </citation>
    <scope>NUCLEOTIDE SEQUENCE [LARGE SCALE GENOMIC DNA]</scope>
    <source>
        <strain evidence="4 5">NRRL Y-17804</strain>
    </source>
</reference>
<dbReference type="EMBL" id="BACD03000059">
    <property type="protein sequence ID" value="GAO52077.1"/>
    <property type="molecule type" value="Genomic_DNA"/>
</dbReference>
<dbReference type="InterPro" id="IPR000717">
    <property type="entry name" value="PCI_dom"/>
</dbReference>
<dbReference type="SUPFAM" id="SSF46785">
    <property type="entry name" value="Winged helix' DNA-binding domain"/>
    <property type="match status" value="1"/>
</dbReference>
<evidence type="ECO:0000313" key="5">
    <source>
        <dbReference type="Proteomes" id="UP000033140"/>
    </source>
</evidence>
<dbReference type="InterPro" id="IPR054179">
    <property type="entry name" value="PSD13_N"/>
</dbReference>
<keyword evidence="5" id="KW-1185">Reference proteome</keyword>
<dbReference type="InterPro" id="IPR036390">
    <property type="entry name" value="WH_DNA-bd_sf"/>
</dbReference>
<name>A0A0E9NQC3_SAICN</name>
<reference evidence="4 5" key="1">
    <citation type="journal article" date="2011" name="J. Gen. Appl. Microbiol.">
        <title>Draft genome sequencing of the enigmatic yeast Saitoella complicata.</title>
        <authorList>
            <person name="Nishida H."/>
            <person name="Hamamoto M."/>
            <person name="Sugiyama J."/>
        </authorList>
    </citation>
    <scope>NUCLEOTIDE SEQUENCE [LARGE SCALE GENOMIC DNA]</scope>
    <source>
        <strain evidence="4 5">NRRL Y-17804</strain>
    </source>
</reference>
<dbReference type="GO" id="GO:0005198">
    <property type="term" value="F:structural molecule activity"/>
    <property type="evidence" value="ECO:0007669"/>
    <property type="project" value="TreeGrafter"/>
</dbReference>
<dbReference type="InterPro" id="IPR035298">
    <property type="entry name" value="PSMD13"/>
</dbReference>
<dbReference type="OMA" id="SFEDYWE"/>
<dbReference type="GO" id="GO:0005634">
    <property type="term" value="C:nucleus"/>
    <property type="evidence" value="ECO:0007669"/>
    <property type="project" value="TreeGrafter"/>
</dbReference>
<dbReference type="GO" id="GO:0006511">
    <property type="term" value="P:ubiquitin-dependent protein catabolic process"/>
    <property type="evidence" value="ECO:0007669"/>
    <property type="project" value="TreeGrafter"/>
</dbReference>
<protein>
    <recommendedName>
        <fullName evidence="3">PCI domain-containing protein</fullName>
    </recommendedName>
</protein>
<dbReference type="Pfam" id="PF01399">
    <property type="entry name" value="PCI"/>
    <property type="match status" value="1"/>
</dbReference>
<dbReference type="PANTHER" id="PTHR10539">
    <property type="entry name" value="26S PROTEASOME NON-ATPASE REGULATORY SUBUNIT 13"/>
    <property type="match status" value="1"/>
</dbReference>
<reference evidence="4 5" key="2">
    <citation type="journal article" date="2014" name="J. Gen. Appl. Microbiol.">
        <title>The early diverging ascomycetous budding yeast Saitoella complicata has three histone deacetylases belonging to the Clr6, Hos2, and Rpd3 lineages.</title>
        <authorList>
            <person name="Nishida H."/>
            <person name="Matsumoto T."/>
            <person name="Kondo S."/>
            <person name="Hamamoto M."/>
            <person name="Yoshikawa H."/>
        </authorList>
    </citation>
    <scope>NUCLEOTIDE SEQUENCE [LARGE SCALE GENOMIC DNA]</scope>
    <source>
        <strain evidence="4 5">NRRL Y-17804</strain>
    </source>
</reference>
<keyword evidence="2" id="KW-0647">Proteasome</keyword>
<gene>
    <name evidence="4" type="ORF">G7K_6163-t1</name>
</gene>
<feature type="domain" description="PCI" evidence="3">
    <location>
        <begin position="202"/>
        <end position="370"/>
    </location>
</feature>
<evidence type="ECO:0000256" key="2">
    <source>
        <dbReference type="ARBA" id="ARBA00022942"/>
    </source>
</evidence>
<dbReference type="GO" id="GO:0005829">
    <property type="term" value="C:cytosol"/>
    <property type="evidence" value="ECO:0007669"/>
    <property type="project" value="TreeGrafter"/>
</dbReference>
<dbReference type="Pfam" id="PF18261">
    <property type="entry name" value="Rpn9_C"/>
    <property type="match status" value="1"/>
</dbReference>
<dbReference type="STRING" id="698492.A0A0E9NQC3"/>
<dbReference type="SMART" id="SM00088">
    <property type="entry name" value="PINT"/>
    <property type="match status" value="1"/>
</dbReference>
<proteinExistence type="inferred from homology"/>
<dbReference type="Proteomes" id="UP000033140">
    <property type="component" value="Unassembled WGS sequence"/>
</dbReference>
<comment type="similarity">
    <text evidence="1">Belongs to the proteasome subunit S11 family.</text>
</comment>
<comment type="caution">
    <text evidence="4">The sequence shown here is derived from an EMBL/GenBank/DDBJ whole genome shotgun (WGS) entry which is preliminary data.</text>
</comment>
<evidence type="ECO:0000259" key="3">
    <source>
        <dbReference type="PROSITE" id="PS50250"/>
    </source>
</evidence>
<dbReference type="GO" id="GO:0008541">
    <property type="term" value="C:proteasome regulatory particle, lid subcomplex"/>
    <property type="evidence" value="ECO:0007669"/>
    <property type="project" value="TreeGrafter"/>
</dbReference>